<sequence>MKCMRAIKESVILANESAGNNRRASIPRTANQPGKSSVRDIQVWPLKLTITGGIQTRRIGHHSDDSIVPFRRDTSAGRSQCGSQSVINQISGSRLKVNHRHTQILAYSKAKVLESESSANSNLVSALTLNASVTNQNDDVPRFPLTQEKRRRTASHIKQIPLAIVKSDYSHLNFANSRTETLLAYLPSVKQPQI</sequence>
<reference evidence="2 3" key="1">
    <citation type="journal article" date="2015" name="Proc. Natl. Acad. Sci. U.S.A.">
        <title>The resurrection genome of Boea hygrometrica: A blueprint for survival of dehydration.</title>
        <authorList>
            <person name="Xiao L."/>
            <person name="Yang G."/>
            <person name="Zhang L."/>
            <person name="Yang X."/>
            <person name="Zhao S."/>
            <person name="Ji Z."/>
            <person name="Zhou Q."/>
            <person name="Hu M."/>
            <person name="Wang Y."/>
            <person name="Chen M."/>
            <person name="Xu Y."/>
            <person name="Jin H."/>
            <person name="Xiao X."/>
            <person name="Hu G."/>
            <person name="Bao F."/>
            <person name="Hu Y."/>
            <person name="Wan P."/>
            <person name="Li L."/>
            <person name="Deng X."/>
            <person name="Kuang T."/>
            <person name="Xiang C."/>
            <person name="Zhu J.K."/>
            <person name="Oliver M.J."/>
            <person name="He Y."/>
        </authorList>
    </citation>
    <scope>NUCLEOTIDE SEQUENCE [LARGE SCALE GENOMIC DNA]</scope>
    <source>
        <strain evidence="3">cv. XS01</strain>
    </source>
</reference>
<organism evidence="2 3">
    <name type="scientific">Dorcoceras hygrometricum</name>
    <dbReference type="NCBI Taxonomy" id="472368"/>
    <lineage>
        <taxon>Eukaryota</taxon>
        <taxon>Viridiplantae</taxon>
        <taxon>Streptophyta</taxon>
        <taxon>Embryophyta</taxon>
        <taxon>Tracheophyta</taxon>
        <taxon>Spermatophyta</taxon>
        <taxon>Magnoliopsida</taxon>
        <taxon>eudicotyledons</taxon>
        <taxon>Gunneridae</taxon>
        <taxon>Pentapetalae</taxon>
        <taxon>asterids</taxon>
        <taxon>lamiids</taxon>
        <taxon>Lamiales</taxon>
        <taxon>Gesneriaceae</taxon>
        <taxon>Didymocarpoideae</taxon>
        <taxon>Trichosporeae</taxon>
        <taxon>Loxocarpinae</taxon>
        <taxon>Dorcoceras</taxon>
    </lineage>
</organism>
<feature type="region of interest" description="Disordered" evidence="1">
    <location>
        <begin position="18"/>
        <end position="37"/>
    </location>
</feature>
<protein>
    <submittedName>
        <fullName evidence="2">Uncharacterized protein</fullName>
    </submittedName>
</protein>
<feature type="compositionally biased region" description="Polar residues" evidence="1">
    <location>
        <begin position="18"/>
        <end position="35"/>
    </location>
</feature>
<evidence type="ECO:0000313" key="3">
    <source>
        <dbReference type="Proteomes" id="UP000250235"/>
    </source>
</evidence>
<gene>
    <name evidence="2" type="ORF">F511_37626</name>
</gene>
<keyword evidence="3" id="KW-1185">Reference proteome</keyword>
<evidence type="ECO:0000313" key="2">
    <source>
        <dbReference type="EMBL" id="KZV34324.1"/>
    </source>
</evidence>
<accession>A0A2Z7BIT8</accession>
<dbReference type="EMBL" id="KV005093">
    <property type="protein sequence ID" value="KZV34324.1"/>
    <property type="molecule type" value="Genomic_DNA"/>
</dbReference>
<name>A0A2Z7BIT8_9LAMI</name>
<dbReference type="Proteomes" id="UP000250235">
    <property type="component" value="Unassembled WGS sequence"/>
</dbReference>
<evidence type="ECO:0000256" key="1">
    <source>
        <dbReference type="SAM" id="MobiDB-lite"/>
    </source>
</evidence>
<proteinExistence type="predicted"/>
<dbReference type="AlphaFoldDB" id="A0A2Z7BIT8"/>